<dbReference type="AlphaFoldDB" id="A0A851GE64"/>
<dbReference type="SUPFAM" id="SSF53706">
    <property type="entry name" value="Formate dehydrogenase/DMSO reductase, domains 1-3"/>
    <property type="match status" value="1"/>
</dbReference>
<comment type="caution">
    <text evidence="3">The sequence shown here is derived from an EMBL/GenBank/DDBJ whole genome shotgun (WGS) entry which is preliminary data.</text>
</comment>
<dbReference type="PANTHER" id="PTHR42783:SF3">
    <property type="entry name" value="GLUTAMATE SYNTHASE [NADPH] SMALL CHAIN-RELATED"/>
    <property type="match status" value="1"/>
</dbReference>
<evidence type="ECO:0000313" key="4">
    <source>
        <dbReference type="Proteomes" id="UP000557872"/>
    </source>
</evidence>
<dbReference type="Proteomes" id="UP000557872">
    <property type="component" value="Unassembled WGS sequence"/>
</dbReference>
<evidence type="ECO:0000313" key="3">
    <source>
        <dbReference type="EMBL" id="NWK55212.1"/>
    </source>
</evidence>
<dbReference type="InterPro" id="IPR030948">
    <property type="entry name" value="TAT_var_transloc_signal_dom"/>
</dbReference>
<dbReference type="SUPFAM" id="SSF54862">
    <property type="entry name" value="4Fe-4S ferredoxins"/>
    <property type="match status" value="1"/>
</dbReference>
<proteinExistence type="predicted"/>
<dbReference type="NCBIfam" id="TIGR04519">
    <property type="entry name" value="MoCo_extend_TAT"/>
    <property type="match status" value="1"/>
</dbReference>
<keyword evidence="4" id="KW-1185">Reference proteome</keyword>
<evidence type="ECO:0000259" key="2">
    <source>
        <dbReference type="PROSITE" id="PS51379"/>
    </source>
</evidence>
<dbReference type="RefSeq" id="WP_178931743.1">
    <property type="nucleotide sequence ID" value="NZ_JACBAZ010000002.1"/>
</dbReference>
<feature type="domain" description="4Fe-4S ferredoxin-type" evidence="2">
    <location>
        <begin position="835"/>
        <end position="865"/>
    </location>
</feature>
<dbReference type="Gene3D" id="3.30.70.20">
    <property type="match status" value="2"/>
</dbReference>
<dbReference type="CDD" id="cd10551">
    <property type="entry name" value="PsrB"/>
    <property type="match status" value="1"/>
</dbReference>
<sequence length="1143" mass="124808">MSNRKTTPPADTPVNESGTKIWRSLGELEQTPRFQNALEREFVEGSSHMETEEEREISRRSFVKLMGASSALAGFGLAACRRPEKLIVPFAESPEWSIPGKPVYYASSMPRANGAVPIVVTTHENRPTKIEPNKRFDSLTGTDSFTQASVLDMYDPARSREFLQQGEKSSRDAFVKALAAIKPDAKIGFVFGEDESPTRSRLAKELQAKFAGAKFYSYEPLTGEARKQANVDAFGSGADVVADYSDAKVVLSLDSDFLELDQQGPVSGFYKNRFVEGAGYDKAPNKDDLNRLYVVEGGFSLTGGMADHRLRIAPSQVLGIAAEIAKHLGVSVSVTGSKLDAHQQKWALECANDLKANKGKSVVLAGSRQSKELQQVVIAINTALENYGKTLKPVVTERAGYGDISGLIKDLGAKQLDTVFLLTPANPYYDADGFAAVAGNAQIIHLGCRKHATANAADWHVPAAHYLESWGDSRTALGAYTVVQPLILPLYGGVSELDLLDALLTGSLFNSDKDGETASPAYAAVRKTFASLADDSDTSWMKLLRDGFWKESTYAAAAPVAVAPVSVTVPAAPAVGSYEVIFSTDGSIYDGRYINNAWLQEAPDPISKLTWDNVAMVSPQTAKDMGLYEKILRLEPDGKIYGVIPVKKNAGVGPDGEAENHTNPMVKLTVNGRELDLPIMIGFGHADNVISVSLGYGQGFDQHDELERGPENEADVSLVSVNRGFNAYTLRSAETPYLVAGGTIQDLDKRYHTAMTQEHHAMYGRALAREISTVPTEGGHGQGAKDFDAQLKNVRKQGMDSHAPENISLYKPKGSTTWHDEAKANKHLFDERQQWAMTIDLSNCIGCNACLVACQAENNIPVVGKEQVAKGREMHWIRMDRYFAATPVIGEDGHLKKDDHGHLVVDESNPEMIPQPVACVQCESAPCETVCPVNATVHSEDGLNTMAYNRCIGTRYCANNCPYKARRFNFFDYNKRNPLIHKNLYKGPAGKKAVGEAPHLQRNPNVSVRMRGVMEKCTYCVQRIQAAKGKVKSNLKKKAIAAGIPSEQVTIEDKELRIKTDSVTVACQDACPANAITFGNLLDPKAKISRIKNKDNSIKIDRAYDLLHYIGTLPRTSYLARVKNPNPKMPDGKTVGRATVNMH</sequence>
<organism evidence="3 4">
    <name type="scientific">Oceaniferula marina</name>
    <dbReference type="NCBI Taxonomy" id="2748318"/>
    <lineage>
        <taxon>Bacteria</taxon>
        <taxon>Pseudomonadati</taxon>
        <taxon>Verrucomicrobiota</taxon>
        <taxon>Verrucomicrobiia</taxon>
        <taxon>Verrucomicrobiales</taxon>
        <taxon>Verrucomicrobiaceae</taxon>
        <taxon>Oceaniferula</taxon>
    </lineage>
</organism>
<dbReference type="InterPro" id="IPR017896">
    <property type="entry name" value="4Fe4S_Fe-S-bd"/>
</dbReference>
<evidence type="ECO:0000256" key="1">
    <source>
        <dbReference type="SAM" id="MobiDB-lite"/>
    </source>
</evidence>
<reference evidence="3 4" key="1">
    <citation type="submission" date="2020-07" db="EMBL/GenBank/DDBJ databases">
        <title>Roseicoccus Jingziensis gen. nov., sp. nov., isolated from coastal seawater.</title>
        <authorList>
            <person name="Feng X."/>
        </authorList>
    </citation>
    <scope>NUCLEOTIDE SEQUENCE [LARGE SCALE GENOMIC DNA]</scope>
    <source>
        <strain evidence="3 4">N1E253</strain>
    </source>
</reference>
<dbReference type="EMBL" id="JACBAZ010000002">
    <property type="protein sequence ID" value="NWK55212.1"/>
    <property type="molecule type" value="Genomic_DNA"/>
</dbReference>
<gene>
    <name evidence="3" type="ORF">HW115_06295</name>
</gene>
<accession>A0A851GE64</accession>
<dbReference type="PROSITE" id="PS51318">
    <property type="entry name" value="TAT"/>
    <property type="match status" value="1"/>
</dbReference>
<name>A0A851GE64_9BACT</name>
<feature type="region of interest" description="Disordered" evidence="1">
    <location>
        <begin position="1123"/>
        <end position="1143"/>
    </location>
</feature>
<feature type="domain" description="4Fe-4S ferredoxin-type" evidence="2">
    <location>
        <begin position="942"/>
        <end position="971"/>
    </location>
</feature>
<dbReference type="PROSITE" id="PS51379">
    <property type="entry name" value="4FE4S_FER_2"/>
    <property type="match status" value="3"/>
</dbReference>
<dbReference type="PANTHER" id="PTHR42783">
    <property type="entry name" value="GLUTAMATE SYNTHASE [NADPH] SMALL CHAIN"/>
    <property type="match status" value="1"/>
</dbReference>
<dbReference type="Pfam" id="PF12838">
    <property type="entry name" value="Fer4_7"/>
    <property type="match status" value="1"/>
</dbReference>
<protein>
    <submittedName>
        <fullName evidence="3">TAT-variant-translocated molybdopterin oxidoreductase</fullName>
    </submittedName>
</protein>
<feature type="domain" description="4Fe-4S ferredoxin-type" evidence="2">
    <location>
        <begin position="910"/>
        <end position="941"/>
    </location>
</feature>
<dbReference type="InterPro" id="IPR006311">
    <property type="entry name" value="TAT_signal"/>
</dbReference>